<keyword evidence="1 3" id="KW-0413">Isomerase</keyword>
<dbReference type="InterPro" id="IPR050343">
    <property type="entry name" value="RsuA_PseudoU_synthase"/>
</dbReference>
<proteinExistence type="inferred from homology"/>
<dbReference type="EMBL" id="JABZFG010000006">
    <property type="protein sequence ID" value="MBW0602720.1"/>
    <property type="molecule type" value="Genomic_DNA"/>
</dbReference>
<accession>A0A9Q3LA27</accession>
<evidence type="ECO:0000259" key="4">
    <source>
        <dbReference type="SMART" id="SM00363"/>
    </source>
</evidence>
<gene>
    <name evidence="5" type="ORF">MADP07_00451</name>
</gene>
<dbReference type="InterPro" id="IPR006145">
    <property type="entry name" value="PsdUridine_synth_RsuA/RluA"/>
</dbReference>
<sequence>MRLDKFLSKVLNLTRSESKKLITKKLIKVNESIVTKNINIHENIDLIYFENRLLKYQEFIYLALNKPKNFVSSHANELNYPSVYNLIDKKFHKCQIIGRLDVDTTGLLVFTNQTDKIHELLSPKKHAWKTYLVTHLHPLSDLDISKLEKGIQINKDFLTLSSKVEKMNGNQTLLSIREGKFHQIKRMFEVINNKVIELERVSFNKLQLNNLNLKSGEYKELNEREIELLLNNEKDNN</sequence>
<dbReference type="GO" id="GO:0120159">
    <property type="term" value="F:rRNA pseudouridine synthase activity"/>
    <property type="evidence" value="ECO:0007669"/>
    <property type="project" value="UniProtKB-ARBA"/>
</dbReference>
<keyword evidence="2" id="KW-0694">RNA-binding</keyword>
<dbReference type="InterPro" id="IPR000748">
    <property type="entry name" value="PsdUridine_synth_RsuA/RluB/E/F"/>
</dbReference>
<dbReference type="PROSITE" id="PS01149">
    <property type="entry name" value="PSI_RSU"/>
    <property type="match status" value="1"/>
</dbReference>
<dbReference type="GO" id="GO:0003723">
    <property type="term" value="F:RNA binding"/>
    <property type="evidence" value="ECO:0007669"/>
    <property type="project" value="UniProtKB-KW"/>
</dbReference>
<organism evidence="5 6">
    <name type="scientific">Mycoplasmopsis anatis</name>
    <dbReference type="NCBI Taxonomy" id="171279"/>
    <lineage>
        <taxon>Bacteria</taxon>
        <taxon>Bacillati</taxon>
        <taxon>Mycoplasmatota</taxon>
        <taxon>Mycoplasmoidales</taxon>
        <taxon>Metamycoplasmataceae</taxon>
        <taxon>Mycoplasmopsis</taxon>
    </lineage>
</organism>
<dbReference type="Proteomes" id="UP000746160">
    <property type="component" value="Unassembled WGS sequence"/>
</dbReference>
<feature type="domain" description="RNA-binding S4" evidence="4">
    <location>
        <begin position="1"/>
        <end position="58"/>
    </location>
</feature>
<evidence type="ECO:0000313" key="5">
    <source>
        <dbReference type="EMBL" id="MBW0602720.1"/>
    </source>
</evidence>
<dbReference type="SMART" id="SM00363">
    <property type="entry name" value="S4"/>
    <property type="match status" value="1"/>
</dbReference>
<evidence type="ECO:0000256" key="1">
    <source>
        <dbReference type="ARBA" id="ARBA00023235"/>
    </source>
</evidence>
<evidence type="ECO:0000313" key="6">
    <source>
        <dbReference type="Proteomes" id="UP000746160"/>
    </source>
</evidence>
<dbReference type="Pfam" id="PF00849">
    <property type="entry name" value="PseudoU_synth_2"/>
    <property type="match status" value="1"/>
</dbReference>
<protein>
    <recommendedName>
        <fullName evidence="3">Pseudouridine synthase</fullName>
        <ecNumber evidence="3">5.4.99.-</ecNumber>
    </recommendedName>
</protein>
<dbReference type="GO" id="GO:0000455">
    <property type="term" value="P:enzyme-directed rRNA pseudouridine synthesis"/>
    <property type="evidence" value="ECO:0007669"/>
    <property type="project" value="UniProtKB-ARBA"/>
</dbReference>
<dbReference type="NCBIfam" id="TIGR00093">
    <property type="entry name" value="pseudouridine synthase"/>
    <property type="match status" value="1"/>
</dbReference>
<dbReference type="PANTHER" id="PTHR47683">
    <property type="entry name" value="PSEUDOURIDINE SYNTHASE FAMILY PROTEIN-RELATED"/>
    <property type="match status" value="1"/>
</dbReference>
<dbReference type="AlphaFoldDB" id="A0A9Q3LA27"/>
<dbReference type="InterPro" id="IPR018496">
    <property type="entry name" value="PsdUridine_synth_RsuA/RluB_CS"/>
</dbReference>
<dbReference type="Pfam" id="PF01479">
    <property type="entry name" value="S4"/>
    <property type="match status" value="1"/>
</dbReference>
<evidence type="ECO:0000256" key="2">
    <source>
        <dbReference type="PROSITE-ProRule" id="PRU00182"/>
    </source>
</evidence>
<dbReference type="RefSeq" id="WP_218675094.1">
    <property type="nucleotide sequence ID" value="NZ_CP054878.1"/>
</dbReference>
<dbReference type="PROSITE" id="PS50889">
    <property type="entry name" value="S4"/>
    <property type="match status" value="1"/>
</dbReference>
<dbReference type="InterPro" id="IPR002942">
    <property type="entry name" value="S4_RNA-bd"/>
</dbReference>
<dbReference type="EC" id="5.4.99.-" evidence="3"/>
<comment type="similarity">
    <text evidence="3">Belongs to the pseudouridine synthase RsuA family.</text>
</comment>
<name>A0A9Q3LA27_9BACT</name>
<dbReference type="PANTHER" id="PTHR47683:SF4">
    <property type="entry name" value="PSEUDOURIDINE SYNTHASE"/>
    <property type="match status" value="1"/>
</dbReference>
<evidence type="ECO:0000256" key="3">
    <source>
        <dbReference type="RuleBase" id="RU003887"/>
    </source>
</evidence>
<reference evidence="5" key="1">
    <citation type="journal article" date="2021" name="Genes Genomics">
        <title>Comparative genomic analysis of Mycoplasma anatis strains.</title>
        <authorList>
            <person name="Zhou Q."/>
            <person name="Mai K."/>
            <person name="Yang D."/>
            <person name="Liu J."/>
            <person name="Yan Z."/>
            <person name="Luo C."/>
            <person name="Tan Y."/>
            <person name="Cao S."/>
            <person name="Zhou Q."/>
            <person name="Chen L."/>
            <person name="Chen F."/>
        </authorList>
    </citation>
    <scope>NUCLEOTIDE SEQUENCE</scope>
    <source>
        <strain evidence="5">DP07</strain>
    </source>
</reference>
<comment type="caution">
    <text evidence="5">The sequence shown here is derived from an EMBL/GenBank/DDBJ whole genome shotgun (WGS) entry which is preliminary data.</text>
</comment>